<name>A0A165JS32_EXIGL</name>
<dbReference type="Proteomes" id="UP000077266">
    <property type="component" value="Unassembled WGS sequence"/>
</dbReference>
<proteinExistence type="predicted"/>
<dbReference type="InParanoid" id="A0A165JS32"/>
<evidence type="ECO:0000313" key="1">
    <source>
        <dbReference type="EMBL" id="KZV95254.1"/>
    </source>
</evidence>
<gene>
    <name evidence="1" type="ORF">EXIGLDRAFT_735553</name>
</gene>
<accession>A0A165JS32</accession>
<reference evidence="1 2" key="1">
    <citation type="journal article" date="2016" name="Mol. Biol. Evol.">
        <title>Comparative Genomics of Early-Diverging Mushroom-Forming Fungi Provides Insights into the Origins of Lignocellulose Decay Capabilities.</title>
        <authorList>
            <person name="Nagy L.G."/>
            <person name="Riley R."/>
            <person name="Tritt A."/>
            <person name="Adam C."/>
            <person name="Daum C."/>
            <person name="Floudas D."/>
            <person name="Sun H."/>
            <person name="Yadav J.S."/>
            <person name="Pangilinan J."/>
            <person name="Larsson K.H."/>
            <person name="Matsuura K."/>
            <person name="Barry K."/>
            <person name="Labutti K."/>
            <person name="Kuo R."/>
            <person name="Ohm R.A."/>
            <person name="Bhattacharya S.S."/>
            <person name="Shirouzu T."/>
            <person name="Yoshinaga Y."/>
            <person name="Martin F.M."/>
            <person name="Grigoriev I.V."/>
            <person name="Hibbett D.S."/>
        </authorList>
    </citation>
    <scope>NUCLEOTIDE SEQUENCE [LARGE SCALE GENOMIC DNA]</scope>
    <source>
        <strain evidence="1 2">HHB12029</strain>
    </source>
</reference>
<dbReference type="EMBL" id="KV425960">
    <property type="protein sequence ID" value="KZV95254.1"/>
    <property type="molecule type" value="Genomic_DNA"/>
</dbReference>
<sequence length="210" mass="23394">MHLSAPIHLSFCYLDYDESHIYPEPIRGEGDTDDAVIELHSAADNSRVTVVLDHYQLSHALEQLYEVSERITQITMEFGQSLLEVFDALPQLTTLRVLLSDTPDTVSRHTFNKKPIVECPLLDIVVVYAPGQYGLDRLDEIRAAIHFVAPKTKRGDPNRPRLILQGDALPKLASAPTLRSRVREVTLEPTHSISIMAGCCRTTPISVPSA</sequence>
<evidence type="ECO:0000313" key="2">
    <source>
        <dbReference type="Proteomes" id="UP000077266"/>
    </source>
</evidence>
<dbReference type="AlphaFoldDB" id="A0A165JS32"/>
<organism evidence="1 2">
    <name type="scientific">Exidia glandulosa HHB12029</name>
    <dbReference type="NCBI Taxonomy" id="1314781"/>
    <lineage>
        <taxon>Eukaryota</taxon>
        <taxon>Fungi</taxon>
        <taxon>Dikarya</taxon>
        <taxon>Basidiomycota</taxon>
        <taxon>Agaricomycotina</taxon>
        <taxon>Agaricomycetes</taxon>
        <taxon>Auriculariales</taxon>
        <taxon>Exidiaceae</taxon>
        <taxon>Exidia</taxon>
    </lineage>
</organism>
<keyword evidence="2" id="KW-1185">Reference proteome</keyword>
<protein>
    <submittedName>
        <fullName evidence="1">Uncharacterized protein</fullName>
    </submittedName>
</protein>